<dbReference type="Proteomes" id="UP001055658">
    <property type="component" value="Chromosome"/>
</dbReference>
<feature type="chain" id="PRO_5046525518" description="DUF2946 domain-containing protein" evidence="1">
    <location>
        <begin position="24"/>
        <end position="112"/>
    </location>
</feature>
<keyword evidence="1" id="KW-0732">Signal</keyword>
<proteinExistence type="predicted"/>
<evidence type="ECO:0000313" key="3">
    <source>
        <dbReference type="Proteomes" id="UP001055658"/>
    </source>
</evidence>
<organism evidence="2 3">
    <name type="scientific">Microbulbifer variabilis</name>
    <dbReference type="NCBI Taxonomy" id="266805"/>
    <lineage>
        <taxon>Bacteria</taxon>
        <taxon>Pseudomonadati</taxon>
        <taxon>Pseudomonadota</taxon>
        <taxon>Gammaproteobacteria</taxon>
        <taxon>Cellvibrionales</taxon>
        <taxon>Microbulbiferaceae</taxon>
        <taxon>Microbulbifer</taxon>
    </lineage>
</organism>
<name>A0ABY4V9N6_9GAMM</name>
<dbReference type="EMBL" id="CP092418">
    <property type="protein sequence ID" value="USD20983.1"/>
    <property type="molecule type" value="Genomic_DNA"/>
</dbReference>
<protein>
    <recommendedName>
        <fullName evidence="4">DUF2946 domain-containing protein</fullName>
    </recommendedName>
</protein>
<gene>
    <name evidence="2" type="ORF">MJO52_18260</name>
</gene>
<accession>A0ABY4V9N6</accession>
<evidence type="ECO:0008006" key="4">
    <source>
        <dbReference type="Google" id="ProtNLM"/>
    </source>
</evidence>
<feature type="signal peptide" evidence="1">
    <location>
        <begin position="1"/>
        <end position="23"/>
    </location>
</feature>
<evidence type="ECO:0000256" key="1">
    <source>
        <dbReference type="SAM" id="SignalP"/>
    </source>
</evidence>
<sequence length="112" mass="11832">MYIAYLRTLLLILLLAFAGLASAVPCAEPADMLSMESSEQGHCEADKADDCHSEHRGDCGIECGCCLGLSNSLAVISANIPNFSRPISLATAHTVFKPSPDPESTLRPPIAT</sequence>
<reference evidence="2" key="1">
    <citation type="submission" date="2022-02" db="EMBL/GenBank/DDBJ databases">
        <title>Coral-associated bacteria.</title>
        <authorList>
            <person name="Tang K."/>
            <person name="Wang X."/>
        </authorList>
    </citation>
    <scope>NUCLEOTIDE SEQUENCE</scope>
    <source>
        <strain evidence="2">SCSIO 43006</strain>
    </source>
</reference>
<dbReference type="RefSeq" id="WP_252083386.1">
    <property type="nucleotide sequence ID" value="NZ_CP092418.1"/>
</dbReference>
<keyword evidence="3" id="KW-1185">Reference proteome</keyword>
<evidence type="ECO:0000313" key="2">
    <source>
        <dbReference type="EMBL" id="USD20983.1"/>
    </source>
</evidence>